<dbReference type="Proteomes" id="UP001172708">
    <property type="component" value="Unassembled WGS sequence"/>
</dbReference>
<name>A0ABT8GFT1_9MICO</name>
<dbReference type="EMBL" id="JAUHQA010000001">
    <property type="protein sequence ID" value="MDN4480280.1"/>
    <property type="molecule type" value="Genomic_DNA"/>
</dbReference>
<accession>A0ABT8GFT1</accession>
<proteinExistence type="predicted"/>
<evidence type="ECO:0000313" key="2">
    <source>
        <dbReference type="EMBL" id="MDN4480280.1"/>
    </source>
</evidence>
<keyword evidence="3" id="KW-1185">Reference proteome</keyword>
<gene>
    <name evidence="2" type="ORF">QQX02_05005</name>
</gene>
<comment type="caution">
    <text evidence="2">The sequence shown here is derived from an EMBL/GenBank/DDBJ whole genome shotgun (WGS) entry which is preliminary data.</text>
</comment>
<reference evidence="2" key="1">
    <citation type="submission" date="2023-06" db="EMBL/GenBank/DDBJ databases">
        <title>Egi l300058.</title>
        <authorList>
            <person name="Gao L."/>
            <person name="Fang B.-Z."/>
            <person name="Li W.-J."/>
        </authorList>
    </citation>
    <scope>NUCLEOTIDE SEQUENCE</scope>
    <source>
        <strain evidence="2">EGI L300058</strain>
    </source>
</reference>
<evidence type="ECO:0000256" key="1">
    <source>
        <dbReference type="SAM" id="MobiDB-lite"/>
    </source>
</evidence>
<dbReference type="RefSeq" id="WP_301141642.1">
    <property type="nucleotide sequence ID" value="NZ_JAUHQA010000001.1"/>
</dbReference>
<evidence type="ECO:0000313" key="3">
    <source>
        <dbReference type="Proteomes" id="UP001172708"/>
    </source>
</evidence>
<feature type="region of interest" description="Disordered" evidence="1">
    <location>
        <begin position="1"/>
        <end position="24"/>
    </location>
</feature>
<sequence length="117" mass="12781">MNDSTRAATAIDAVRAGNDEDPAKGRTYIEFTTPDAHVLDTPYSPQFSGDVEMGQPFADSGFTLNKDSVWRPEYHVPDDALPMSLNEGAKLWQVGPNGPELVAVWDSRLASFVREGP</sequence>
<organism evidence="2 3">
    <name type="scientific">Demequina muriae</name>
    <dbReference type="NCBI Taxonomy" id="3051664"/>
    <lineage>
        <taxon>Bacteria</taxon>
        <taxon>Bacillati</taxon>
        <taxon>Actinomycetota</taxon>
        <taxon>Actinomycetes</taxon>
        <taxon>Micrococcales</taxon>
        <taxon>Demequinaceae</taxon>
        <taxon>Demequina</taxon>
    </lineage>
</organism>
<protein>
    <submittedName>
        <fullName evidence="2">Uncharacterized protein</fullName>
    </submittedName>
</protein>